<dbReference type="Pfam" id="PF14111">
    <property type="entry name" value="DUF4283"/>
    <property type="match status" value="1"/>
</dbReference>
<protein>
    <recommendedName>
        <fullName evidence="2">DUF4283 domain-containing protein</fullName>
    </recommendedName>
</protein>
<evidence type="ECO:0000313" key="4">
    <source>
        <dbReference type="Proteomes" id="UP001054252"/>
    </source>
</evidence>
<proteinExistence type="predicted"/>
<reference evidence="3 4" key="1">
    <citation type="journal article" date="2021" name="Commun. Biol.">
        <title>The genome of Shorea leprosula (Dipterocarpaceae) highlights the ecological relevance of drought in aseasonal tropical rainforests.</title>
        <authorList>
            <person name="Ng K.K.S."/>
            <person name="Kobayashi M.J."/>
            <person name="Fawcett J.A."/>
            <person name="Hatakeyama M."/>
            <person name="Paape T."/>
            <person name="Ng C.H."/>
            <person name="Ang C.C."/>
            <person name="Tnah L.H."/>
            <person name="Lee C.T."/>
            <person name="Nishiyama T."/>
            <person name="Sese J."/>
            <person name="O'Brien M.J."/>
            <person name="Copetti D."/>
            <person name="Mohd Noor M.I."/>
            <person name="Ong R.C."/>
            <person name="Putra M."/>
            <person name="Sireger I.Z."/>
            <person name="Indrioko S."/>
            <person name="Kosugi Y."/>
            <person name="Izuno A."/>
            <person name="Isagi Y."/>
            <person name="Lee S.L."/>
            <person name="Shimizu K.K."/>
        </authorList>
    </citation>
    <scope>NUCLEOTIDE SEQUENCE [LARGE SCALE GENOMIC DNA]</scope>
    <source>
        <strain evidence="3">214</strain>
    </source>
</reference>
<name>A0AAV5IF52_9ROSI</name>
<dbReference type="InterPro" id="IPR025558">
    <property type="entry name" value="DUF4283"/>
</dbReference>
<accession>A0AAV5IF52</accession>
<comment type="caution">
    <text evidence="3">The sequence shown here is derived from an EMBL/GenBank/DDBJ whole genome shotgun (WGS) entry which is preliminary data.</text>
</comment>
<feature type="region of interest" description="Disordered" evidence="1">
    <location>
        <begin position="1"/>
        <end position="22"/>
    </location>
</feature>
<evidence type="ECO:0000256" key="1">
    <source>
        <dbReference type="SAM" id="MobiDB-lite"/>
    </source>
</evidence>
<organism evidence="3 4">
    <name type="scientific">Rubroshorea leprosula</name>
    <dbReference type="NCBI Taxonomy" id="152421"/>
    <lineage>
        <taxon>Eukaryota</taxon>
        <taxon>Viridiplantae</taxon>
        <taxon>Streptophyta</taxon>
        <taxon>Embryophyta</taxon>
        <taxon>Tracheophyta</taxon>
        <taxon>Spermatophyta</taxon>
        <taxon>Magnoliopsida</taxon>
        <taxon>eudicotyledons</taxon>
        <taxon>Gunneridae</taxon>
        <taxon>Pentapetalae</taxon>
        <taxon>rosids</taxon>
        <taxon>malvids</taxon>
        <taxon>Malvales</taxon>
        <taxon>Dipterocarpaceae</taxon>
        <taxon>Rubroshorea</taxon>
    </lineage>
</organism>
<dbReference type="EMBL" id="BPVZ01000010">
    <property type="protein sequence ID" value="GKU96291.1"/>
    <property type="molecule type" value="Genomic_DNA"/>
</dbReference>
<dbReference type="Proteomes" id="UP001054252">
    <property type="component" value="Unassembled WGS sequence"/>
</dbReference>
<evidence type="ECO:0000259" key="2">
    <source>
        <dbReference type="Pfam" id="PF14111"/>
    </source>
</evidence>
<evidence type="ECO:0000313" key="3">
    <source>
        <dbReference type="EMBL" id="GKU96291.1"/>
    </source>
</evidence>
<keyword evidence="4" id="KW-1185">Reference proteome</keyword>
<feature type="domain" description="DUF4283" evidence="2">
    <location>
        <begin position="25"/>
        <end position="87"/>
    </location>
</feature>
<sequence>MEVNKSAVGREAPTGSDTVDEEEIQSGVLYSILKSAWRPKGGLEVHEQSKNTYIFILSDKNEKDRIIHESPWFVKGSHIVLKDWPESQHFDEIAFSN</sequence>
<gene>
    <name evidence="3" type="ORF">SLEP1_g9540</name>
</gene>
<dbReference type="AlphaFoldDB" id="A0AAV5IF52"/>